<dbReference type="Gene3D" id="3.60.15.10">
    <property type="entry name" value="Ribonuclease Z/Hydroxyacylglutathione hydrolase-like"/>
    <property type="match status" value="1"/>
</dbReference>
<evidence type="ECO:0000259" key="1">
    <source>
        <dbReference type="SMART" id="SM00849"/>
    </source>
</evidence>
<feature type="domain" description="Metallo-beta-lactamase" evidence="1">
    <location>
        <begin position="17"/>
        <end position="216"/>
    </location>
</feature>
<dbReference type="PANTHER" id="PTHR46018:SF4">
    <property type="entry name" value="METALLO-HYDROLASE YHFI-RELATED"/>
    <property type="match status" value="1"/>
</dbReference>
<protein>
    <submittedName>
        <fullName evidence="2">Ribonuclease Z</fullName>
    </submittedName>
</protein>
<dbReference type="SMART" id="SM00849">
    <property type="entry name" value="Lactamase_B"/>
    <property type="match status" value="1"/>
</dbReference>
<dbReference type="Proteomes" id="UP000321595">
    <property type="component" value="Chromosome"/>
</dbReference>
<dbReference type="CDD" id="cd16272">
    <property type="entry name" value="RNaseZ_MBL-fold"/>
    <property type="match status" value="1"/>
</dbReference>
<dbReference type="Pfam" id="PF23023">
    <property type="entry name" value="Anti-Pycsar_Apyc1"/>
    <property type="match status" value="1"/>
</dbReference>
<dbReference type="GO" id="GO:0042781">
    <property type="term" value="F:3'-tRNA processing endoribonuclease activity"/>
    <property type="evidence" value="ECO:0007669"/>
    <property type="project" value="TreeGrafter"/>
</dbReference>
<reference evidence="2 3" key="1">
    <citation type="submission" date="2019-08" db="EMBL/GenBank/DDBJ databases">
        <authorList>
            <person name="Liang Q."/>
        </authorList>
    </citation>
    <scope>NUCLEOTIDE SEQUENCE [LARGE SCALE GENOMIC DNA]</scope>
    <source>
        <strain evidence="2 3">V1718</strain>
    </source>
</reference>
<dbReference type="InterPro" id="IPR001279">
    <property type="entry name" value="Metallo-B-lactamas"/>
</dbReference>
<dbReference type="InterPro" id="IPR036866">
    <property type="entry name" value="RibonucZ/Hydroxyglut_hydro"/>
</dbReference>
<evidence type="ECO:0000313" key="2">
    <source>
        <dbReference type="EMBL" id="QED27816.1"/>
    </source>
</evidence>
<dbReference type="KEGG" id="bbae:FRD01_11335"/>
<dbReference type="SUPFAM" id="SSF56281">
    <property type="entry name" value="Metallo-hydrolase/oxidoreductase"/>
    <property type="match status" value="1"/>
</dbReference>
<sequence>MKVFAVGVGDAFSSKHWGTSFLVTHDDFTLAIDCPDSYLRALKGHGRAPEEIDAIFITHLHGDHVNGLEMLLAWSTFVSHRKLDIYTTPEAARDLWERRLQASLGVMSDGVSHRKTSLDEFANLHVVPWNESFKIGPFEVITRPTKHHLPASAMRVSAAGKTWAYSCDTAFDPELIDWLSDADLVFHEASYGPAHSPLEKLEELPEELRKKLRIVHLPDTFETSEFLNFAKEGETYGLF</sequence>
<dbReference type="AlphaFoldDB" id="A0A5B8XVQ1"/>
<dbReference type="RefSeq" id="WP_146959687.1">
    <property type="nucleotide sequence ID" value="NZ_CP042467.1"/>
</dbReference>
<dbReference type="EMBL" id="CP042467">
    <property type="protein sequence ID" value="QED27816.1"/>
    <property type="molecule type" value="Genomic_DNA"/>
</dbReference>
<keyword evidence="3" id="KW-1185">Reference proteome</keyword>
<dbReference type="PANTHER" id="PTHR46018">
    <property type="entry name" value="ZINC PHOSPHODIESTERASE ELAC PROTEIN 1"/>
    <property type="match status" value="1"/>
</dbReference>
<proteinExistence type="predicted"/>
<evidence type="ECO:0000313" key="3">
    <source>
        <dbReference type="Proteomes" id="UP000321595"/>
    </source>
</evidence>
<accession>A0A5B8XVQ1</accession>
<gene>
    <name evidence="2" type="ORF">FRD01_11335</name>
</gene>
<name>A0A5B8XVQ1_9DELT</name>
<organism evidence="2 3">
    <name type="scientific">Microvenator marinus</name>
    <dbReference type="NCBI Taxonomy" id="2600177"/>
    <lineage>
        <taxon>Bacteria</taxon>
        <taxon>Deltaproteobacteria</taxon>
        <taxon>Bradymonadales</taxon>
        <taxon>Microvenatoraceae</taxon>
        <taxon>Microvenator</taxon>
    </lineage>
</organism>
<dbReference type="OrthoDB" id="9803916at2"/>